<name>A0A0D2MK92_9CHLO</name>
<comment type="similarity">
    <text evidence="1">Belongs to the peptidase S9A family.</text>
</comment>
<evidence type="ECO:0000259" key="2">
    <source>
        <dbReference type="Pfam" id="PF02897"/>
    </source>
</evidence>
<gene>
    <name evidence="3" type="ORF">MNEG_4568</name>
</gene>
<dbReference type="STRING" id="145388.A0A0D2MK92"/>
<protein>
    <submittedName>
        <fullName evidence="3">Oligopeptidase B</fullName>
        <ecNumber evidence="3">3.4.21.83</ecNumber>
    </submittedName>
</protein>
<dbReference type="PANTHER" id="PTHR11757">
    <property type="entry name" value="PROTEASE FAMILY S9A OLIGOPEPTIDASE"/>
    <property type="match status" value="1"/>
</dbReference>
<dbReference type="InterPro" id="IPR051543">
    <property type="entry name" value="Serine_Peptidase_S9A"/>
</dbReference>
<keyword evidence="3" id="KW-0378">Hydrolase</keyword>
<dbReference type="InterPro" id="IPR023302">
    <property type="entry name" value="Pept_S9A_N"/>
</dbReference>
<keyword evidence="4" id="KW-1185">Reference proteome</keyword>
<organism evidence="3 4">
    <name type="scientific">Monoraphidium neglectum</name>
    <dbReference type="NCBI Taxonomy" id="145388"/>
    <lineage>
        <taxon>Eukaryota</taxon>
        <taxon>Viridiplantae</taxon>
        <taxon>Chlorophyta</taxon>
        <taxon>core chlorophytes</taxon>
        <taxon>Chlorophyceae</taxon>
        <taxon>CS clade</taxon>
        <taxon>Sphaeropleales</taxon>
        <taxon>Selenastraceae</taxon>
        <taxon>Monoraphidium</taxon>
    </lineage>
</organism>
<evidence type="ECO:0000256" key="1">
    <source>
        <dbReference type="ARBA" id="ARBA00005228"/>
    </source>
</evidence>
<dbReference type="GO" id="GO:0004252">
    <property type="term" value="F:serine-type endopeptidase activity"/>
    <property type="evidence" value="ECO:0007669"/>
    <property type="project" value="UniProtKB-EC"/>
</dbReference>
<dbReference type="OrthoDB" id="248387at2759"/>
<dbReference type="PANTHER" id="PTHR11757:SF19">
    <property type="entry name" value="PROLYL ENDOPEPTIDASE-LIKE"/>
    <property type="match status" value="1"/>
</dbReference>
<evidence type="ECO:0000313" key="3">
    <source>
        <dbReference type="EMBL" id="KIZ03385.1"/>
    </source>
</evidence>
<dbReference type="RefSeq" id="XP_013902404.1">
    <property type="nucleotide sequence ID" value="XM_014046950.1"/>
</dbReference>
<dbReference type="EC" id="3.4.21.83" evidence="3"/>
<evidence type="ECO:0000313" key="4">
    <source>
        <dbReference type="Proteomes" id="UP000054498"/>
    </source>
</evidence>
<dbReference type="GeneID" id="25737445"/>
<accession>A0A0D2MK92</accession>
<dbReference type="EMBL" id="KK100860">
    <property type="protein sequence ID" value="KIZ03385.1"/>
    <property type="molecule type" value="Genomic_DNA"/>
</dbReference>
<dbReference type="SUPFAM" id="SSF50993">
    <property type="entry name" value="Peptidase/esterase 'gauge' domain"/>
    <property type="match status" value="1"/>
</dbReference>
<dbReference type="Pfam" id="PF02897">
    <property type="entry name" value="Peptidase_S9_N"/>
    <property type="match status" value="1"/>
</dbReference>
<proteinExistence type="inferred from homology"/>
<dbReference type="Proteomes" id="UP000054498">
    <property type="component" value="Unassembled WGS sequence"/>
</dbReference>
<reference evidence="3 4" key="1">
    <citation type="journal article" date="2013" name="BMC Genomics">
        <title>Reconstruction of the lipid metabolism for the microalga Monoraphidium neglectum from its genome sequence reveals characteristics suitable for biofuel production.</title>
        <authorList>
            <person name="Bogen C."/>
            <person name="Al-Dilaimi A."/>
            <person name="Albersmeier A."/>
            <person name="Wichmann J."/>
            <person name="Grundmann M."/>
            <person name="Rupp O."/>
            <person name="Lauersen K.J."/>
            <person name="Blifernez-Klassen O."/>
            <person name="Kalinowski J."/>
            <person name="Goesmann A."/>
            <person name="Mussgnug J.H."/>
            <person name="Kruse O."/>
        </authorList>
    </citation>
    <scope>NUCLEOTIDE SEQUENCE [LARGE SCALE GENOMIC DNA]</scope>
    <source>
        <strain evidence="3 4">SAG 48.87</strain>
    </source>
</reference>
<feature type="domain" description="Peptidase S9A N-terminal" evidence="2">
    <location>
        <begin position="116"/>
        <end position="428"/>
    </location>
</feature>
<sequence length="431" mass="47612">MGRSAVIVAAAAGAAAGAAAAAAFVGRRQASGVRGLLNGNYSWMTHKERCLVRALVSHGHSHLFRSWPRPGIGDDAKRRLLAAAAARLAGEGGELEEARLQVLQPPVAPRRPLDLNLHDDVRSDEYYWLRDDARKDKDVLAYLKEENSYTEAVLADTKDLQDALYKEMRGRIQEEDSSVPTRYKGYWYYSRTGEGQQYKVHCRKAVPADAAPPSEADAPAEGAVEEVLLDENARKEQGKHEFYMVSSVDESPDQKLLAWAEDVVGGERYNLHVKDIATSARLSGPIPNTSGDVVWANDNATLFYTLKDHLDRPYKVMRHRIGTPHSDDVAVYEEADEAFYVGIGRDSSDEILYIHAGSAVTSETRFLSADDPTGEFKPALPRVPDVEYSLSHHPGPKGEGKGWFLISLRDKEHPNSEVRVAPVSNPQDQTP</sequence>
<dbReference type="Gene3D" id="2.130.10.120">
    <property type="entry name" value="Prolyl oligopeptidase, N-terminal domain"/>
    <property type="match status" value="1"/>
</dbReference>
<dbReference type="AlphaFoldDB" id="A0A0D2MK92"/>
<dbReference type="KEGG" id="mng:MNEG_4568"/>